<dbReference type="PANTHER" id="PTHR24559">
    <property type="entry name" value="TRANSPOSON TY3-I GAG-POL POLYPROTEIN"/>
    <property type="match status" value="1"/>
</dbReference>
<keyword evidence="3" id="KW-1185">Reference proteome</keyword>
<evidence type="ECO:0000259" key="1">
    <source>
        <dbReference type="Pfam" id="PF00078"/>
    </source>
</evidence>
<sequence length="200" mass="23367">MVKKHECSWRMCIDYSDLNNACPKDHYPFPEIDQKVESLEGFQLKCFLDAYKGYHQVHMCREDEEKIAFHTNWGTFCYQKMPFGLKNVGATYQHIIDKVFAEKIRKNVEVYIYDMVIKSSNETTLLQDIEETLQTLAKAQMKLNPRKCTFRVEEGQFPGYQITKEGIAPNQAKIQEFLDSRTPHNIKGVQEINETLIMLG</sequence>
<evidence type="ECO:0000313" key="3">
    <source>
        <dbReference type="Proteomes" id="UP000235145"/>
    </source>
</evidence>
<organism evidence="2 3">
    <name type="scientific">Lactuca sativa</name>
    <name type="common">Garden lettuce</name>
    <dbReference type="NCBI Taxonomy" id="4236"/>
    <lineage>
        <taxon>Eukaryota</taxon>
        <taxon>Viridiplantae</taxon>
        <taxon>Streptophyta</taxon>
        <taxon>Embryophyta</taxon>
        <taxon>Tracheophyta</taxon>
        <taxon>Spermatophyta</taxon>
        <taxon>Magnoliopsida</taxon>
        <taxon>eudicotyledons</taxon>
        <taxon>Gunneridae</taxon>
        <taxon>Pentapetalae</taxon>
        <taxon>asterids</taxon>
        <taxon>campanulids</taxon>
        <taxon>Asterales</taxon>
        <taxon>Asteraceae</taxon>
        <taxon>Cichorioideae</taxon>
        <taxon>Cichorieae</taxon>
        <taxon>Lactucinae</taxon>
        <taxon>Lactuca</taxon>
    </lineage>
</organism>
<dbReference type="InterPro" id="IPR000477">
    <property type="entry name" value="RT_dom"/>
</dbReference>
<feature type="domain" description="Reverse transcriptase" evidence="1">
    <location>
        <begin position="2"/>
        <end position="162"/>
    </location>
</feature>
<evidence type="ECO:0000313" key="2">
    <source>
        <dbReference type="EMBL" id="KAJ0205061.1"/>
    </source>
</evidence>
<dbReference type="InterPro" id="IPR043502">
    <property type="entry name" value="DNA/RNA_pol_sf"/>
</dbReference>
<comment type="caution">
    <text evidence="2">The sequence shown here is derived from an EMBL/GenBank/DDBJ whole genome shotgun (WGS) entry which is preliminary data.</text>
</comment>
<dbReference type="InterPro" id="IPR043128">
    <property type="entry name" value="Rev_trsase/Diguanyl_cyclase"/>
</dbReference>
<gene>
    <name evidence="2" type="ORF">LSAT_V11C500251010</name>
</gene>
<reference evidence="2 3" key="1">
    <citation type="journal article" date="2017" name="Nat. Commun.">
        <title>Genome assembly with in vitro proximity ligation data and whole-genome triplication in lettuce.</title>
        <authorList>
            <person name="Reyes-Chin-Wo S."/>
            <person name="Wang Z."/>
            <person name="Yang X."/>
            <person name="Kozik A."/>
            <person name="Arikit S."/>
            <person name="Song C."/>
            <person name="Xia L."/>
            <person name="Froenicke L."/>
            <person name="Lavelle D.O."/>
            <person name="Truco M.J."/>
            <person name="Xia R."/>
            <person name="Zhu S."/>
            <person name="Xu C."/>
            <person name="Xu H."/>
            <person name="Xu X."/>
            <person name="Cox K."/>
            <person name="Korf I."/>
            <person name="Meyers B.C."/>
            <person name="Michelmore R.W."/>
        </authorList>
    </citation>
    <scope>NUCLEOTIDE SEQUENCE [LARGE SCALE GENOMIC DNA]</scope>
    <source>
        <strain evidence="3">cv. Salinas</strain>
        <tissue evidence="2">Seedlings</tissue>
    </source>
</reference>
<accession>A0A9R1VI04</accession>
<dbReference type="InterPro" id="IPR053134">
    <property type="entry name" value="RNA-dir_DNA_polymerase"/>
</dbReference>
<dbReference type="AlphaFoldDB" id="A0A9R1VI04"/>
<dbReference type="Proteomes" id="UP000235145">
    <property type="component" value="Unassembled WGS sequence"/>
</dbReference>
<proteinExistence type="predicted"/>
<dbReference type="EMBL" id="NBSK02000005">
    <property type="protein sequence ID" value="KAJ0205061.1"/>
    <property type="molecule type" value="Genomic_DNA"/>
</dbReference>
<dbReference type="PANTHER" id="PTHR24559:SF444">
    <property type="entry name" value="REVERSE TRANSCRIPTASE DOMAIN-CONTAINING PROTEIN"/>
    <property type="match status" value="1"/>
</dbReference>
<dbReference type="CDD" id="cd01647">
    <property type="entry name" value="RT_LTR"/>
    <property type="match status" value="1"/>
</dbReference>
<name>A0A9R1VI04_LACSA</name>
<protein>
    <recommendedName>
        <fullName evidence="1">Reverse transcriptase domain-containing protein</fullName>
    </recommendedName>
</protein>
<dbReference type="Gene3D" id="3.30.70.270">
    <property type="match status" value="1"/>
</dbReference>
<dbReference type="SUPFAM" id="SSF56672">
    <property type="entry name" value="DNA/RNA polymerases"/>
    <property type="match status" value="1"/>
</dbReference>
<dbReference type="Pfam" id="PF00078">
    <property type="entry name" value="RVT_1"/>
    <property type="match status" value="1"/>
</dbReference>